<evidence type="ECO:0000256" key="9">
    <source>
        <dbReference type="ARBA" id="ARBA00048679"/>
    </source>
</evidence>
<evidence type="ECO:0000256" key="4">
    <source>
        <dbReference type="ARBA" id="ARBA00022679"/>
    </source>
</evidence>
<name>A0ABN7T7X9_OIKDI</name>
<evidence type="ECO:0000259" key="13">
    <source>
        <dbReference type="PROSITE" id="PS50951"/>
    </source>
</evidence>
<feature type="domain" description="SARAH" evidence="13">
    <location>
        <begin position="388"/>
        <end position="435"/>
    </location>
</feature>
<keyword evidence="7 10" id="KW-0067">ATP-binding</keyword>
<evidence type="ECO:0000256" key="10">
    <source>
        <dbReference type="PROSITE-ProRule" id="PRU10141"/>
    </source>
</evidence>
<dbReference type="InterPro" id="IPR017441">
    <property type="entry name" value="Protein_kinase_ATP_BS"/>
</dbReference>
<dbReference type="PROSITE" id="PS00107">
    <property type="entry name" value="PROTEIN_KINASE_ATP"/>
    <property type="match status" value="1"/>
</dbReference>
<protein>
    <recommendedName>
        <fullName evidence="2">non-specific serine/threonine protein kinase</fullName>
        <ecNumber evidence="2">2.7.11.1</ecNumber>
    </recommendedName>
</protein>
<evidence type="ECO:0000259" key="12">
    <source>
        <dbReference type="PROSITE" id="PS50011"/>
    </source>
</evidence>
<dbReference type="PROSITE" id="PS50011">
    <property type="entry name" value="PROTEIN_KINASE_DOM"/>
    <property type="match status" value="1"/>
</dbReference>
<evidence type="ECO:0000256" key="7">
    <source>
        <dbReference type="ARBA" id="ARBA00022840"/>
    </source>
</evidence>
<feature type="binding site" evidence="10">
    <location>
        <position position="45"/>
    </location>
    <ligand>
        <name>ATP</name>
        <dbReference type="ChEBI" id="CHEBI:30616"/>
    </ligand>
</feature>
<evidence type="ECO:0000256" key="5">
    <source>
        <dbReference type="ARBA" id="ARBA00022741"/>
    </source>
</evidence>
<evidence type="ECO:0000313" key="15">
    <source>
        <dbReference type="Proteomes" id="UP001158576"/>
    </source>
</evidence>
<dbReference type="Gene3D" id="4.10.170.10">
    <property type="entry name" value="p53-like tetramerisation domain"/>
    <property type="match status" value="1"/>
</dbReference>
<feature type="region of interest" description="Disordered" evidence="11">
    <location>
        <begin position="289"/>
        <end position="323"/>
    </location>
</feature>
<reference evidence="14 15" key="1">
    <citation type="submission" date="2021-04" db="EMBL/GenBank/DDBJ databases">
        <authorList>
            <person name="Bliznina A."/>
        </authorList>
    </citation>
    <scope>NUCLEOTIDE SEQUENCE [LARGE SCALE GENOMIC DNA]</scope>
</reference>
<evidence type="ECO:0000256" key="2">
    <source>
        <dbReference type="ARBA" id="ARBA00012513"/>
    </source>
</evidence>
<dbReference type="InterPro" id="IPR000719">
    <property type="entry name" value="Prot_kinase_dom"/>
</dbReference>
<dbReference type="CDD" id="cd21884">
    <property type="entry name" value="SARAH_MST_Hpo"/>
    <property type="match status" value="1"/>
</dbReference>
<evidence type="ECO:0000256" key="8">
    <source>
        <dbReference type="ARBA" id="ARBA00047899"/>
    </source>
</evidence>
<sequence length="448" mass="51219">MTDEFMENMGEYSFDMLELLGTGSYGSVHRAVTKDGLGNEFAIKKVTTSDLSDMIREISFMKQLDSQFIIKYYGSFCLDNSLAIVMEYCSGGSISDIYRCRKQTLTEEACATIIRDTLFGLDYLHQQRKIHRDVKCGNILLTEKGVAKLADFGVSGQLTETFNKRNTVIGTPYWMAPEVIQEIGYDCLADIWSLGITAIEMIDGKPPYSEMQVARAIYTIPQNSPPTFKDPANVSNIFNNFVKRCLIKKPEKRSSAAELLEEEFIKNARRSREHIIEIIEEAHEIKRRLSQTKNKRQESINRSSGSEENEYSTVLKSENSPAGTMLEGSSTIVKSFNSMCVYENTTKQSSNQRNTFMNYIQDLPPPPQAAQISMNPDVEEIRNILKGTRNLKDYSSDQLRRFLDLIDPMMEQELEETREAYLQKQKPITDALEAKRLARRNMQEKYNN</sequence>
<dbReference type="InterPro" id="IPR011524">
    <property type="entry name" value="SARAH_dom"/>
</dbReference>
<dbReference type="PANTHER" id="PTHR48012">
    <property type="entry name" value="STERILE20-LIKE KINASE, ISOFORM B-RELATED"/>
    <property type="match status" value="1"/>
</dbReference>
<dbReference type="SUPFAM" id="SSF56112">
    <property type="entry name" value="Protein kinase-like (PK-like)"/>
    <property type="match status" value="1"/>
</dbReference>
<evidence type="ECO:0000313" key="14">
    <source>
        <dbReference type="EMBL" id="CAG5113574.1"/>
    </source>
</evidence>
<feature type="domain" description="Protein kinase" evidence="12">
    <location>
        <begin position="14"/>
        <end position="265"/>
    </location>
</feature>
<dbReference type="InterPro" id="IPR024205">
    <property type="entry name" value="Mst1_2_SARAH_domain"/>
</dbReference>
<dbReference type="EC" id="2.7.11.1" evidence="2"/>
<dbReference type="PROSITE" id="PS50951">
    <property type="entry name" value="SARAH"/>
    <property type="match status" value="1"/>
</dbReference>
<dbReference type="EMBL" id="OU015567">
    <property type="protein sequence ID" value="CAG5113574.1"/>
    <property type="molecule type" value="Genomic_DNA"/>
</dbReference>
<evidence type="ECO:0000256" key="6">
    <source>
        <dbReference type="ARBA" id="ARBA00022777"/>
    </source>
</evidence>
<dbReference type="Gene3D" id="1.10.510.10">
    <property type="entry name" value="Transferase(Phosphotransferase) domain 1"/>
    <property type="match status" value="1"/>
</dbReference>
<accession>A0ABN7T7X9</accession>
<keyword evidence="6" id="KW-0418">Kinase</keyword>
<organism evidence="14 15">
    <name type="scientific">Oikopleura dioica</name>
    <name type="common">Tunicate</name>
    <dbReference type="NCBI Taxonomy" id="34765"/>
    <lineage>
        <taxon>Eukaryota</taxon>
        <taxon>Metazoa</taxon>
        <taxon>Chordata</taxon>
        <taxon>Tunicata</taxon>
        <taxon>Appendicularia</taxon>
        <taxon>Copelata</taxon>
        <taxon>Oikopleuridae</taxon>
        <taxon>Oikopleura</taxon>
    </lineage>
</organism>
<comment type="similarity">
    <text evidence="1">Belongs to the protein kinase superfamily. STE Ser/Thr protein kinase family. STE20 subfamily.</text>
</comment>
<dbReference type="InterPro" id="IPR050629">
    <property type="entry name" value="STE20/SPS1-PAK"/>
</dbReference>
<dbReference type="InterPro" id="IPR036674">
    <property type="entry name" value="p53_tetramer_sf"/>
</dbReference>
<evidence type="ECO:0000256" key="1">
    <source>
        <dbReference type="ARBA" id="ARBA00008874"/>
    </source>
</evidence>
<feature type="compositionally biased region" description="Polar residues" evidence="11">
    <location>
        <begin position="300"/>
        <end position="323"/>
    </location>
</feature>
<comment type="catalytic activity">
    <reaction evidence="8">
        <text>L-threonyl-[protein] + ATP = O-phospho-L-threonyl-[protein] + ADP + H(+)</text>
        <dbReference type="Rhea" id="RHEA:46608"/>
        <dbReference type="Rhea" id="RHEA-COMP:11060"/>
        <dbReference type="Rhea" id="RHEA-COMP:11605"/>
        <dbReference type="ChEBI" id="CHEBI:15378"/>
        <dbReference type="ChEBI" id="CHEBI:30013"/>
        <dbReference type="ChEBI" id="CHEBI:30616"/>
        <dbReference type="ChEBI" id="CHEBI:61977"/>
        <dbReference type="ChEBI" id="CHEBI:456216"/>
        <dbReference type="EC" id="2.7.11.1"/>
    </reaction>
</comment>
<dbReference type="PANTHER" id="PTHR48012:SF10">
    <property type="entry name" value="FI20177P1"/>
    <property type="match status" value="1"/>
</dbReference>
<dbReference type="Pfam" id="PF11629">
    <property type="entry name" value="Mst1_SARAH"/>
    <property type="match status" value="1"/>
</dbReference>
<dbReference type="Proteomes" id="UP001158576">
    <property type="component" value="Chromosome 2"/>
</dbReference>
<dbReference type="SMART" id="SM00220">
    <property type="entry name" value="S_TKc"/>
    <property type="match status" value="1"/>
</dbReference>
<keyword evidence="4" id="KW-0808">Transferase</keyword>
<evidence type="ECO:0000256" key="11">
    <source>
        <dbReference type="SAM" id="MobiDB-lite"/>
    </source>
</evidence>
<keyword evidence="3" id="KW-0723">Serine/threonine-protein kinase</keyword>
<comment type="catalytic activity">
    <reaction evidence="9">
        <text>L-seryl-[protein] + ATP = O-phospho-L-seryl-[protein] + ADP + H(+)</text>
        <dbReference type="Rhea" id="RHEA:17989"/>
        <dbReference type="Rhea" id="RHEA-COMP:9863"/>
        <dbReference type="Rhea" id="RHEA-COMP:11604"/>
        <dbReference type="ChEBI" id="CHEBI:15378"/>
        <dbReference type="ChEBI" id="CHEBI:29999"/>
        <dbReference type="ChEBI" id="CHEBI:30616"/>
        <dbReference type="ChEBI" id="CHEBI:83421"/>
        <dbReference type="ChEBI" id="CHEBI:456216"/>
        <dbReference type="EC" id="2.7.11.1"/>
    </reaction>
</comment>
<keyword evidence="15" id="KW-1185">Reference proteome</keyword>
<dbReference type="InterPro" id="IPR011009">
    <property type="entry name" value="Kinase-like_dom_sf"/>
</dbReference>
<proteinExistence type="inferred from homology"/>
<dbReference type="Pfam" id="PF00069">
    <property type="entry name" value="Pkinase"/>
    <property type="match status" value="1"/>
</dbReference>
<gene>
    <name evidence="14" type="ORF">OKIOD_LOCUS16430</name>
</gene>
<evidence type="ECO:0000256" key="3">
    <source>
        <dbReference type="ARBA" id="ARBA00022527"/>
    </source>
</evidence>
<keyword evidence="5 10" id="KW-0547">Nucleotide-binding</keyword>